<dbReference type="KEGG" id="noa:BKM31_19325"/>
<protein>
    <submittedName>
        <fullName evidence="1">Uncharacterized protein</fullName>
    </submittedName>
</protein>
<gene>
    <name evidence="1" type="ORF">BKM31_19325</name>
</gene>
<keyword evidence="2" id="KW-1185">Reference proteome</keyword>
<organism evidence="1 2">
    <name type="scientific">[Actinomadura] parvosata subsp. kistnae</name>
    <dbReference type="NCBI Taxonomy" id="1909395"/>
    <lineage>
        <taxon>Bacteria</taxon>
        <taxon>Bacillati</taxon>
        <taxon>Actinomycetota</taxon>
        <taxon>Actinomycetes</taxon>
        <taxon>Streptosporangiales</taxon>
        <taxon>Streptosporangiaceae</taxon>
        <taxon>Nonomuraea</taxon>
    </lineage>
</organism>
<evidence type="ECO:0000313" key="2">
    <source>
        <dbReference type="Proteomes" id="UP000190797"/>
    </source>
</evidence>
<reference evidence="2" key="1">
    <citation type="journal article" date="2017" name="Med. Chem. Commun.">
        <title>Nonomuraea sp. ATCC 55076 harbours the largest actinomycete chromosome to date and the kistamicin biosynthetic gene cluster.</title>
        <authorList>
            <person name="Nazari B."/>
            <person name="Forneris C.C."/>
            <person name="Gibson M.I."/>
            <person name="Moon K."/>
            <person name="Schramma K.R."/>
            <person name="Seyedsayamdost M.R."/>
        </authorList>
    </citation>
    <scope>NUCLEOTIDE SEQUENCE [LARGE SCALE GENOMIC DNA]</scope>
    <source>
        <strain evidence="2">ATCC 55076</strain>
    </source>
</reference>
<name>A0A1U9ZZH5_9ACTN</name>
<dbReference type="RefSeq" id="WP_080039502.1">
    <property type="nucleotide sequence ID" value="NZ_CP017717.1"/>
</dbReference>
<dbReference type="STRING" id="1909395.BKM31_19325"/>
<dbReference type="EMBL" id="CP017717">
    <property type="protein sequence ID" value="AQZ63329.1"/>
    <property type="molecule type" value="Genomic_DNA"/>
</dbReference>
<proteinExistence type="predicted"/>
<dbReference type="Proteomes" id="UP000190797">
    <property type="component" value="Chromosome"/>
</dbReference>
<dbReference type="AlphaFoldDB" id="A0A1U9ZZH5"/>
<sequence length="66" mass="6830">MAEEASCVLVRASDVSIDDAGRVTIENPETAQALMALARYTPNPSHQGHVTNNCQGGNCASGCAPK</sequence>
<evidence type="ECO:0000313" key="1">
    <source>
        <dbReference type="EMBL" id="AQZ63329.1"/>
    </source>
</evidence>
<accession>A0A1U9ZZH5</accession>